<accession>A0A0L0D7Q4</accession>
<proteinExistence type="predicted"/>
<gene>
    <name evidence="2" type="ORF">AMSG_04466</name>
</gene>
<evidence type="ECO:0000313" key="3">
    <source>
        <dbReference type="Proteomes" id="UP000054408"/>
    </source>
</evidence>
<dbReference type="GeneID" id="25564007"/>
<sequence length="403" mass="42702">MALFESGSMLPGAFDAWSSQEAELQALLACSSPALRDEPLRPGSPLWLGGGGSAAGPLSDGQAGGSSPTPPPAQVPTFSSLLYTSPTLVRTSSVKAAPLLRSLSDGSENYDLFRTGGPADAAPFSTLPLPPLPLTPFEAGAGPIQCEPQPLRTLSSSSFCLVDSLELADLSEPPQPPQFSLDFEPPLVPLPSPPPQPCKDVDEASSSENSLKRRAASPALLDVSAAGAHAPKRPRRQRRKRDAAAAALPPAPAPRDYNKELQMPCLPWAVAKVDLYGCAPAALPAPCMLTLLHAIDTPATGAWIRLSTWPQNFEAYAGRMIIIRRNATALLLGSCGRALRPTHQWKAPSSWKTLAVTGPDLYVQYRVRADNSFAYRCYALPHPTAAGPDVSITVMHVLPRKSS</sequence>
<evidence type="ECO:0000256" key="1">
    <source>
        <dbReference type="SAM" id="MobiDB-lite"/>
    </source>
</evidence>
<feature type="compositionally biased region" description="Pro residues" evidence="1">
    <location>
        <begin position="186"/>
        <end position="197"/>
    </location>
</feature>
<evidence type="ECO:0000313" key="2">
    <source>
        <dbReference type="EMBL" id="KNC48235.1"/>
    </source>
</evidence>
<protein>
    <submittedName>
        <fullName evidence="2">Uncharacterized protein</fullName>
    </submittedName>
</protein>
<feature type="region of interest" description="Disordered" evidence="1">
    <location>
        <begin position="41"/>
        <end position="78"/>
    </location>
</feature>
<reference evidence="2 3" key="1">
    <citation type="submission" date="2010-05" db="EMBL/GenBank/DDBJ databases">
        <title>The Genome Sequence of Thecamonas trahens ATCC 50062.</title>
        <authorList>
            <consortium name="The Broad Institute Genome Sequencing Platform"/>
            <person name="Russ C."/>
            <person name="Cuomo C."/>
            <person name="Shea T."/>
            <person name="Young S.K."/>
            <person name="Zeng Q."/>
            <person name="Koehrsen M."/>
            <person name="Haas B."/>
            <person name="Borodovsky M."/>
            <person name="Guigo R."/>
            <person name="Alvarado L."/>
            <person name="Berlin A."/>
            <person name="Bochicchio J."/>
            <person name="Borenstein D."/>
            <person name="Chapman S."/>
            <person name="Chen Z."/>
            <person name="Freedman E."/>
            <person name="Gellesch M."/>
            <person name="Goldberg J."/>
            <person name="Griggs A."/>
            <person name="Gujja S."/>
            <person name="Heilman E."/>
            <person name="Heiman D."/>
            <person name="Hepburn T."/>
            <person name="Howarth C."/>
            <person name="Jen D."/>
            <person name="Larson L."/>
            <person name="Mehta T."/>
            <person name="Park D."/>
            <person name="Pearson M."/>
            <person name="Roberts A."/>
            <person name="Saif S."/>
            <person name="Shenoy N."/>
            <person name="Sisk P."/>
            <person name="Stolte C."/>
            <person name="Sykes S."/>
            <person name="Thomson T."/>
            <person name="Walk T."/>
            <person name="White J."/>
            <person name="Yandava C."/>
            <person name="Burger G."/>
            <person name="Gray M.W."/>
            <person name="Holland P.W.H."/>
            <person name="King N."/>
            <person name="Lang F.B.F."/>
            <person name="Roger A.J."/>
            <person name="Ruiz-Trillo I."/>
            <person name="Lander E."/>
            <person name="Nusbaum C."/>
        </authorList>
    </citation>
    <scope>NUCLEOTIDE SEQUENCE [LARGE SCALE GENOMIC DNA]</scope>
    <source>
        <strain evidence="2 3">ATCC 50062</strain>
    </source>
</reference>
<feature type="region of interest" description="Disordered" evidence="1">
    <location>
        <begin position="171"/>
        <end position="255"/>
    </location>
</feature>
<dbReference type="Proteomes" id="UP000054408">
    <property type="component" value="Unassembled WGS sequence"/>
</dbReference>
<organism evidence="2 3">
    <name type="scientific">Thecamonas trahens ATCC 50062</name>
    <dbReference type="NCBI Taxonomy" id="461836"/>
    <lineage>
        <taxon>Eukaryota</taxon>
        <taxon>Apusozoa</taxon>
        <taxon>Apusomonadida</taxon>
        <taxon>Apusomonadidae</taxon>
        <taxon>Thecamonas</taxon>
    </lineage>
</organism>
<feature type="compositionally biased region" description="Basic residues" evidence="1">
    <location>
        <begin position="230"/>
        <end position="241"/>
    </location>
</feature>
<dbReference type="AlphaFoldDB" id="A0A0L0D7Q4"/>
<keyword evidence="3" id="KW-1185">Reference proteome</keyword>
<name>A0A0L0D7Q4_THETB</name>
<dbReference type="RefSeq" id="XP_013758804.1">
    <property type="nucleotide sequence ID" value="XM_013903350.1"/>
</dbReference>
<dbReference type="EMBL" id="GL349450">
    <property type="protein sequence ID" value="KNC48235.1"/>
    <property type="molecule type" value="Genomic_DNA"/>
</dbReference>